<sequence length="164" mass="18018">MNYKEIVDLIKLVNKTDLTEVKIQDGEFKLDIRTKNYSAASKNTMNIPQPVYQQAPIQALPAEQPASPVIPDLKPTESKPASDANLLEVRSPIVGTFYRSASPDKPPYIKVGDSIEVGSVVCIVEAMKLFNEIESEVAGKIVKVVVEDASPVEYDQVLFLVDPS</sequence>
<evidence type="ECO:0000313" key="4">
    <source>
        <dbReference type="EMBL" id="GLR19170.1"/>
    </source>
</evidence>
<dbReference type="CDD" id="cd06850">
    <property type="entry name" value="biotinyl_domain"/>
    <property type="match status" value="1"/>
</dbReference>
<dbReference type="Gene3D" id="2.40.50.100">
    <property type="match status" value="1"/>
</dbReference>
<reference evidence="4" key="2">
    <citation type="submission" date="2023-01" db="EMBL/GenBank/DDBJ databases">
        <title>Draft genome sequence of Portibacter lacus strain NBRC 108769.</title>
        <authorList>
            <person name="Sun Q."/>
            <person name="Mori K."/>
        </authorList>
    </citation>
    <scope>NUCLEOTIDE SEQUENCE</scope>
    <source>
        <strain evidence="4">NBRC 108769</strain>
    </source>
</reference>
<organism evidence="4 5">
    <name type="scientific">Portibacter lacus</name>
    <dbReference type="NCBI Taxonomy" id="1099794"/>
    <lineage>
        <taxon>Bacteria</taxon>
        <taxon>Pseudomonadati</taxon>
        <taxon>Bacteroidota</taxon>
        <taxon>Saprospiria</taxon>
        <taxon>Saprospirales</taxon>
        <taxon>Haliscomenobacteraceae</taxon>
        <taxon>Portibacter</taxon>
    </lineage>
</organism>
<evidence type="ECO:0000313" key="5">
    <source>
        <dbReference type="Proteomes" id="UP001156666"/>
    </source>
</evidence>
<evidence type="ECO:0000259" key="3">
    <source>
        <dbReference type="PROSITE" id="PS50968"/>
    </source>
</evidence>
<accession>A0AA37WI15</accession>
<evidence type="ECO:0000256" key="2">
    <source>
        <dbReference type="RuleBase" id="RU364072"/>
    </source>
</evidence>
<dbReference type="InterPro" id="IPR053217">
    <property type="entry name" value="ACC_Biotin_Carrier"/>
</dbReference>
<keyword evidence="2" id="KW-0276">Fatty acid metabolism</keyword>
<dbReference type="EMBL" id="BSOH01000027">
    <property type="protein sequence ID" value="GLR19170.1"/>
    <property type="molecule type" value="Genomic_DNA"/>
</dbReference>
<keyword evidence="2" id="KW-0443">Lipid metabolism</keyword>
<proteinExistence type="predicted"/>
<protein>
    <recommendedName>
        <fullName evidence="2">Biotin carboxyl carrier protein of acetyl-CoA carboxylase</fullName>
    </recommendedName>
</protein>
<dbReference type="InterPro" id="IPR011053">
    <property type="entry name" value="Single_hybrid_motif"/>
</dbReference>
<dbReference type="AlphaFoldDB" id="A0AA37WI15"/>
<dbReference type="NCBIfam" id="TIGR00531">
    <property type="entry name" value="BCCP"/>
    <property type="match status" value="1"/>
</dbReference>
<evidence type="ECO:0000256" key="1">
    <source>
        <dbReference type="ARBA" id="ARBA00003761"/>
    </source>
</evidence>
<dbReference type="PROSITE" id="PS50968">
    <property type="entry name" value="BIOTINYL_LIPOYL"/>
    <property type="match status" value="1"/>
</dbReference>
<dbReference type="SUPFAM" id="SSF51230">
    <property type="entry name" value="Single hybrid motif"/>
    <property type="match status" value="1"/>
</dbReference>
<dbReference type="PANTHER" id="PTHR47597:SF1">
    <property type="entry name" value="IS A MEMBER OF THE PF|00364 BIOTIN-REQUIRING ENZYMES FAMILY-RELATED"/>
    <property type="match status" value="1"/>
</dbReference>
<dbReference type="GO" id="GO:0006633">
    <property type="term" value="P:fatty acid biosynthetic process"/>
    <property type="evidence" value="ECO:0007669"/>
    <property type="project" value="UniProtKB-KW"/>
</dbReference>
<feature type="domain" description="Lipoyl-binding" evidence="3">
    <location>
        <begin position="86"/>
        <end position="162"/>
    </location>
</feature>
<dbReference type="Proteomes" id="UP001156666">
    <property type="component" value="Unassembled WGS sequence"/>
</dbReference>
<dbReference type="PANTHER" id="PTHR47597">
    <property type="entry name" value="IS A MEMBER OF THE PF|00364 BIOTIN-REQUIRING ENZYMES FAMILY-RELATED"/>
    <property type="match status" value="1"/>
</dbReference>
<dbReference type="Pfam" id="PF00364">
    <property type="entry name" value="Biotin_lipoyl"/>
    <property type="match status" value="1"/>
</dbReference>
<keyword evidence="2" id="KW-0275">Fatty acid biosynthesis</keyword>
<keyword evidence="2" id="KW-0444">Lipid biosynthesis</keyword>
<gene>
    <name evidence="4" type="primary">accB</name>
    <name evidence="4" type="ORF">GCM10007940_37860</name>
</gene>
<keyword evidence="5" id="KW-1185">Reference proteome</keyword>
<reference evidence="4" key="1">
    <citation type="journal article" date="2014" name="Int. J. Syst. Evol. Microbiol.">
        <title>Complete genome sequence of Corynebacterium casei LMG S-19264T (=DSM 44701T), isolated from a smear-ripened cheese.</title>
        <authorList>
            <consortium name="US DOE Joint Genome Institute (JGI-PGF)"/>
            <person name="Walter F."/>
            <person name="Albersmeier A."/>
            <person name="Kalinowski J."/>
            <person name="Ruckert C."/>
        </authorList>
    </citation>
    <scope>NUCLEOTIDE SEQUENCE</scope>
    <source>
        <strain evidence="4">NBRC 108769</strain>
    </source>
</reference>
<name>A0AA37WI15_9BACT</name>
<dbReference type="InterPro" id="IPR000089">
    <property type="entry name" value="Biotin_lipoyl"/>
</dbReference>
<comment type="function">
    <text evidence="1 2">This protein is a component of the acetyl coenzyme A carboxylase complex; first, biotin carboxylase catalyzes the carboxylation of the carrier protein and then the transcarboxylase transfers the carboxyl group to form malonyl-CoA.</text>
</comment>
<dbReference type="InterPro" id="IPR001249">
    <property type="entry name" value="AcCoA_biotinCC"/>
</dbReference>
<dbReference type="RefSeq" id="WP_235292158.1">
    <property type="nucleotide sequence ID" value="NZ_BSOH01000027.1"/>
</dbReference>
<comment type="pathway">
    <text evidence="2">Lipid metabolism; fatty acid biosynthesis.</text>
</comment>
<dbReference type="PRINTS" id="PR01071">
    <property type="entry name" value="ACOABIOTINCC"/>
</dbReference>
<dbReference type="GO" id="GO:0003989">
    <property type="term" value="F:acetyl-CoA carboxylase activity"/>
    <property type="evidence" value="ECO:0007669"/>
    <property type="project" value="InterPro"/>
</dbReference>
<dbReference type="GO" id="GO:0009317">
    <property type="term" value="C:acetyl-CoA carboxylase complex"/>
    <property type="evidence" value="ECO:0007669"/>
    <property type="project" value="InterPro"/>
</dbReference>
<comment type="caution">
    <text evidence="4">The sequence shown here is derived from an EMBL/GenBank/DDBJ whole genome shotgun (WGS) entry which is preliminary data.</text>
</comment>
<keyword evidence="2" id="KW-0092">Biotin</keyword>
<dbReference type="NCBIfam" id="NF005457">
    <property type="entry name" value="PRK07051.1"/>
    <property type="match status" value="1"/>
</dbReference>